<dbReference type="InterPro" id="IPR046676">
    <property type="entry name" value="DUF6546"/>
</dbReference>
<proteinExistence type="predicted"/>
<dbReference type="Pfam" id="PF20183">
    <property type="entry name" value="DUF6546"/>
    <property type="match status" value="1"/>
</dbReference>
<dbReference type="Proteomes" id="UP000813385">
    <property type="component" value="Unassembled WGS sequence"/>
</dbReference>
<name>A0A8K0X1G0_9PEZI</name>
<reference evidence="3" key="1">
    <citation type="journal article" date="2021" name="Nat. Commun.">
        <title>Genetic determinants of endophytism in the Arabidopsis root mycobiome.</title>
        <authorList>
            <person name="Mesny F."/>
            <person name="Miyauchi S."/>
            <person name="Thiergart T."/>
            <person name="Pickel B."/>
            <person name="Atanasova L."/>
            <person name="Karlsson M."/>
            <person name="Huettel B."/>
            <person name="Barry K.W."/>
            <person name="Haridas S."/>
            <person name="Chen C."/>
            <person name="Bauer D."/>
            <person name="Andreopoulos W."/>
            <person name="Pangilinan J."/>
            <person name="LaButti K."/>
            <person name="Riley R."/>
            <person name="Lipzen A."/>
            <person name="Clum A."/>
            <person name="Drula E."/>
            <person name="Henrissat B."/>
            <person name="Kohler A."/>
            <person name="Grigoriev I.V."/>
            <person name="Martin F.M."/>
            <person name="Hacquard S."/>
        </authorList>
    </citation>
    <scope>NUCLEOTIDE SEQUENCE</scope>
    <source>
        <strain evidence="3">MPI-CAGE-AT-0016</strain>
    </source>
</reference>
<dbReference type="AlphaFoldDB" id="A0A8K0X1G0"/>
<feature type="compositionally biased region" description="Low complexity" evidence="1">
    <location>
        <begin position="25"/>
        <end position="39"/>
    </location>
</feature>
<gene>
    <name evidence="3" type="ORF">B0T11DRAFT_299304</name>
</gene>
<organism evidence="3 4">
    <name type="scientific">Plectosphaerella cucumerina</name>
    <dbReference type="NCBI Taxonomy" id="40658"/>
    <lineage>
        <taxon>Eukaryota</taxon>
        <taxon>Fungi</taxon>
        <taxon>Dikarya</taxon>
        <taxon>Ascomycota</taxon>
        <taxon>Pezizomycotina</taxon>
        <taxon>Sordariomycetes</taxon>
        <taxon>Hypocreomycetidae</taxon>
        <taxon>Glomerellales</taxon>
        <taxon>Plectosphaerellaceae</taxon>
        <taxon>Plectosphaerella</taxon>
    </lineage>
</organism>
<feature type="region of interest" description="Disordered" evidence="1">
    <location>
        <begin position="352"/>
        <end position="404"/>
    </location>
</feature>
<protein>
    <recommendedName>
        <fullName evidence="2">DUF6546 domain-containing protein</fullName>
    </recommendedName>
</protein>
<evidence type="ECO:0000259" key="2">
    <source>
        <dbReference type="Pfam" id="PF20183"/>
    </source>
</evidence>
<evidence type="ECO:0000313" key="3">
    <source>
        <dbReference type="EMBL" id="KAH7358206.1"/>
    </source>
</evidence>
<dbReference type="EMBL" id="JAGPXD010000004">
    <property type="protein sequence ID" value="KAH7358206.1"/>
    <property type="molecule type" value="Genomic_DNA"/>
</dbReference>
<evidence type="ECO:0000313" key="4">
    <source>
        <dbReference type="Proteomes" id="UP000813385"/>
    </source>
</evidence>
<feature type="domain" description="DUF6546" evidence="2">
    <location>
        <begin position="334"/>
        <end position="576"/>
    </location>
</feature>
<feature type="compositionally biased region" description="Low complexity" evidence="1">
    <location>
        <begin position="1"/>
        <end position="12"/>
    </location>
</feature>
<feature type="region of interest" description="Disordered" evidence="1">
    <location>
        <begin position="1"/>
        <end position="59"/>
    </location>
</feature>
<sequence>MSSSEEAFSSSSPSPPIFPEGQNLTIPTTPTTTTTAATASLPSDNTSRSSGLMYPAAEDRDTETLTATGPASPPASSAVSADNDDMVGWHSLPAELRSHILRYAIKAAQQKPKSHQLSALAVVCHEWQELVEAVNFASLKLVSADLSDFDSLFNTNGRRRRAWLRHIWLKVELPKYGRKKNLVPETDEEQQTNDIHFTTDIQSLFELLARWSVEDCPQGLEFELSARSPSDTQKLAGALGVTEEGDSRYFDSHIDFAFLDTQWMGHHGLPMVDVITKFAVLRRCWRNIDPNAILTIVSSLPRITELRYEPFQQFDDGAQEVLDMDRARMIPFWPKTLKRISLFEHFDQAEEDLEDEKAQNGAGGDSDASSDLIINDPEDDDGFVDEDDDEADEESDPNETEPRTCAALALTVARRSIELEELSVAFMCDARHFFQPFFEVRTPRQPDLPLWPTLRWLSLTSSALHYDTTSTQLNNLFLASAKAARRMPALRAMEIFNTCKHCSGAFRYLVDASGARLEWEGSWHVDVADNVERSWREVARTHVGCDLVVAMPRRIPHKGMFHFVNHHLATRDLVVHGISANEMATRKSPVPPPRLRLR</sequence>
<keyword evidence="4" id="KW-1185">Reference proteome</keyword>
<accession>A0A8K0X1G0</accession>
<evidence type="ECO:0000256" key="1">
    <source>
        <dbReference type="SAM" id="MobiDB-lite"/>
    </source>
</evidence>
<feature type="compositionally biased region" description="Acidic residues" evidence="1">
    <location>
        <begin position="376"/>
        <end position="399"/>
    </location>
</feature>
<dbReference type="OrthoDB" id="4802432at2759"/>
<feature type="compositionally biased region" description="Polar residues" evidence="1">
    <location>
        <begin position="40"/>
        <end position="50"/>
    </location>
</feature>
<comment type="caution">
    <text evidence="3">The sequence shown here is derived from an EMBL/GenBank/DDBJ whole genome shotgun (WGS) entry which is preliminary data.</text>
</comment>